<dbReference type="AlphaFoldDB" id="A0A1W1XP74"/>
<dbReference type="SMART" id="SM00829">
    <property type="entry name" value="PKS_ER"/>
    <property type="match status" value="1"/>
</dbReference>
<dbReference type="NCBIfam" id="TIGR02823">
    <property type="entry name" value="oxido_YhdH"/>
    <property type="match status" value="1"/>
</dbReference>
<dbReference type="Gene3D" id="3.40.50.720">
    <property type="entry name" value="NAD(P)-binding Rossmann-like Domain"/>
    <property type="match status" value="1"/>
</dbReference>
<dbReference type="Proteomes" id="UP000192761">
    <property type="component" value="Unassembled WGS sequence"/>
</dbReference>
<gene>
    <name evidence="2" type="ORF">SAMN02745857_02235</name>
</gene>
<dbReference type="InterPro" id="IPR013149">
    <property type="entry name" value="ADH-like_C"/>
</dbReference>
<dbReference type="InterPro" id="IPR014188">
    <property type="entry name" value="Acrylyl-CoA_reductase_AcuI"/>
</dbReference>
<dbReference type="InterPro" id="IPR051397">
    <property type="entry name" value="Zn-ADH-like_protein"/>
</dbReference>
<dbReference type="InterPro" id="IPR011032">
    <property type="entry name" value="GroES-like_sf"/>
</dbReference>
<dbReference type="InterPro" id="IPR013154">
    <property type="entry name" value="ADH-like_N"/>
</dbReference>
<keyword evidence="3" id="KW-1185">Reference proteome</keyword>
<reference evidence="2 3" key="1">
    <citation type="submission" date="2017-04" db="EMBL/GenBank/DDBJ databases">
        <authorList>
            <person name="Afonso C.L."/>
            <person name="Miller P.J."/>
            <person name="Scott M.A."/>
            <person name="Spackman E."/>
            <person name="Goraichik I."/>
            <person name="Dimitrov K.M."/>
            <person name="Suarez D.L."/>
            <person name="Swayne D.E."/>
        </authorList>
    </citation>
    <scope>NUCLEOTIDE SEQUENCE [LARGE SCALE GENOMIC DNA]</scope>
    <source>
        <strain evidence="2 3">DSM 23236</strain>
    </source>
</reference>
<dbReference type="RefSeq" id="WP_084090995.1">
    <property type="nucleotide sequence ID" value="NZ_FWXD01000012.1"/>
</dbReference>
<dbReference type="Pfam" id="PF08240">
    <property type="entry name" value="ADH_N"/>
    <property type="match status" value="1"/>
</dbReference>
<proteinExistence type="predicted"/>
<dbReference type="PANTHER" id="PTHR43677:SF1">
    <property type="entry name" value="ACRYLYL-COA REDUCTASE ACUI-RELATED"/>
    <property type="match status" value="1"/>
</dbReference>
<protein>
    <submittedName>
        <fullName evidence="2">Alcohol dehydrogenase</fullName>
    </submittedName>
</protein>
<dbReference type="Gene3D" id="3.90.180.10">
    <property type="entry name" value="Medium-chain alcohol dehydrogenases, catalytic domain"/>
    <property type="match status" value="1"/>
</dbReference>
<name>A0A1W1XP74_9NEIS</name>
<dbReference type="SUPFAM" id="SSF51735">
    <property type="entry name" value="NAD(P)-binding Rossmann-fold domains"/>
    <property type="match status" value="1"/>
</dbReference>
<dbReference type="EMBL" id="FWXD01000012">
    <property type="protein sequence ID" value="SMC25677.1"/>
    <property type="molecule type" value="Genomic_DNA"/>
</dbReference>
<sequence>MFQAICLQQDEGGFSAGLTTLDEARLPPDGVLVQVAYSTLNYKDALAICNAGPVVRLWPMVPGVDCAGTVLASDHDDFVPGDPIIFNGWGAGETRWGALAQRARLPAEGMVKLPAAYTPHDAMALGTAGYTAMLCVQALTRHGVPPGSGPVLVTGATGGVGSIATLLLAQRGYEVAVLTGKPQAADYLRGLGALQVLDRAEFAQAGKPLQKMRWAGAVDTVGSHTLANVCAQLRYGGVVAACGLAQGMELPATVAPFILRGVTLAGIDSVYAPRALREGAWAALAAELPASKLGQVVTEIGLSEAIAAAGEIMAGRHTGRYVVDVNR</sequence>
<evidence type="ECO:0000313" key="3">
    <source>
        <dbReference type="Proteomes" id="UP000192761"/>
    </source>
</evidence>
<dbReference type="Pfam" id="PF00107">
    <property type="entry name" value="ADH_zinc_N"/>
    <property type="match status" value="1"/>
</dbReference>
<dbReference type="InterPro" id="IPR020843">
    <property type="entry name" value="ER"/>
</dbReference>
<dbReference type="STRING" id="1121001.SAMN02745857_02235"/>
<dbReference type="InterPro" id="IPR036291">
    <property type="entry name" value="NAD(P)-bd_dom_sf"/>
</dbReference>
<dbReference type="GO" id="GO:0043957">
    <property type="term" value="F:acryloyl-CoA reductase (NADPH) activity"/>
    <property type="evidence" value="ECO:0007669"/>
    <property type="project" value="TreeGrafter"/>
</dbReference>
<evidence type="ECO:0000259" key="1">
    <source>
        <dbReference type="SMART" id="SM00829"/>
    </source>
</evidence>
<dbReference type="PANTHER" id="PTHR43677">
    <property type="entry name" value="SHORT-CHAIN DEHYDROGENASE/REDUCTASE"/>
    <property type="match status" value="1"/>
</dbReference>
<feature type="domain" description="Enoyl reductase (ER)" evidence="1">
    <location>
        <begin position="13"/>
        <end position="323"/>
    </location>
</feature>
<evidence type="ECO:0000313" key="2">
    <source>
        <dbReference type="EMBL" id="SMC25677.1"/>
    </source>
</evidence>
<dbReference type="CDD" id="cd08288">
    <property type="entry name" value="MDR_yhdh"/>
    <property type="match status" value="1"/>
</dbReference>
<dbReference type="OrthoDB" id="9782155at2"/>
<dbReference type="SUPFAM" id="SSF50129">
    <property type="entry name" value="GroES-like"/>
    <property type="match status" value="1"/>
</dbReference>
<accession>A0A1W1XP74</accession>
<organism evidence="2 3">
    <name type="scientific">Andreprevotia lacus DSM 23236</name>
    <dbReference type="NCBI Taxonomy" id="1121001"/>
    <lineage>
        <taxon>Bacteria</taxon>
        <taxon>Pseudomonadati</taxon>
        <taxon>Pseudomonadota</taxon>
        <taxon>Betaproteobacteria</taxon>
        <taxon>Neisseriales</taxon>
        <taxon>Chitinibacteraceae</taxon>
        <taxon>Andreprevotia</taxon>
    </lineage>
</organism>